<dbReference type="AlphaFoldDB" id="A0A0G0Z3F6"/>
<dbReference type="InterPro" id="IPR012938">
    <property type="entry name" value="Glc/Sorbosone_DH"/>
</dbReference>
<organism evidence="3 4">
    <name type="scientific">Candidatus Collierbacteria bacterium GW2011_GWA2_42_17</name>
    <dbReference type="NCBI Taxonomy" id="1618378"/>
    <lineage>
        <taxon>Bacteria</taxon>
        <taxon>Candidatus Collieribacteriota</taxon>
    </lineage>
</organism>
<accession>A0A0G0Z3F6</accession>
<evidence type="ECO:0000259" key="2">
    <source>
        <dbReference type="Pfam" id="PF07995"/>
    </source>
</evidence>
<evidence type="ECO:0000313" key="3">
    <source>
        <dbReference type="EMBL" id="KKS43289.1"/>
    </source>
</evidence>
<keyword evidence="1" id="KW-0812">Transmembrane</keyword>
<keyword evidence="1" id="KW-1133">Transmembrane helix</keyword>
<keyword evidence="1" id="KW-0472">Membrane</keyword>
<dbReference type="PANTHER" id="PTHR19328">
    <property type="entry name" value="HEDGEHOG-INTERACTING PROTEIN"/>
    <property type="match status" value="1"/>
</dbReference>
<dbReference type="InterPro" id="IPR011042">
    <property type="entry name" value="6-blade_b-propeller_TolB-like"/>
</dbReference>
<dbReference type="PANTHER" id="PTHR19328:SF13">
    <property type="entry name" value="HIPL1 PROTEIN"/>
    <property type="match status" value="1"/>
</dbReference>
<dbReference type="PATRIC" id="fig|1618378.3.peg.23"/>
<dbReference type="InterPro" id="IPR011041">
    <property type="entry name" value="Quinoprot_gluc/sorb_DH_b-prop"/>
</dbReference>
<dbReference type="Pfam" id="PF07995">
    <property type="entry name" value="GSDH"/>
    <property type="match status" value="1"/>
</dbReference>
<dbReference type="EMBL" id="LCDA01000001">
    <property type="protein sequence ID" value="KKS43289.1"/>
    <property type="molecule type" value="Genomic_DNA"/>
</dbReference>
<dbReference type="Proteomes" id="UP000033854">
    <property type="component" value="Unassembled WGS sequence"/>
</dbReference>
<evidence type="ECO:0000256" key="1">
    <source>
        <dbReference type="SAM" id="Phobius"/>
    </source>
</evidence>
<evidence type="ECO:0000313" key="4">
    <source>
        <dbReference type="Proteomes" id="UP000033854"/>
    </source>
</evidence>
<comment type="caution">
    <text evidence="3">The sequence shown here is derived from an EMBL/GenBank/DDBJ whole genome shotgun (WGS) entry which is preliminary data.</text>
</comment>
<name>A0A0G0Z3F6_9BACT</name>
<proteinExistence type="predicted"/>
<gene>
    <name evidence="3" type="ORF">UV06_C0001G0023</name>
</gene>
<protein>
    <submittedName>
        <fullName evidence="3">Quinoprotein glucose dehydrogenase</fullName>
    </submittedName>
</protein>
<dbReference type="Gene3D" id="2.120.10.30">
    <property type="entry name" value="TolB, C-terminal domain"/>
    <property type="match status" value="1"/>
</dbReference>
<dbReference type="SUPFAM" id="SSF50952">
    <property type="entry name" value="Soluble quinoprotein glucose dehydrogenase"/>
    <property type="match status" value="1"/>
</dbReference>
<feature type="transmembrane region" description="Helical" evidence="1">
    <location>
        <begin position="7"/>
        <end position="25"/>
    </location>
</feature>
<feature type="domain" description="Glucose/Sorbosone dehydrogenase" evidence="2">
    <location>
        <begin position="64"/>
        <end position="362"/>
    </location>
</feature>
<sequence>MKNKSNYLIIFFISLFVIGLLLFLFREKLLSSLFTPRQAIPTNGTKLISKESSLQDTEVVAQNLDIPWEIAFLQSGDLLVTERSGKLLKIGSETKVIKEIEGVRHVGEGGLLGLTLHPNFSVNNFIYLYSTTQDSNGISNRVERYRFSNDTLSERKVILEKIKGSSNHDGGRIAFGPDGYLYITTGDAETPNLAQDKNSLNGKILRIKDDGGIPEDNPFGNAVYSLGHRNPQGLAWDKNGTLWETEHGPSGIQTGNDEVNIIIKGGNYGWPTIKGDQTKKGLISPIIQSGTKDTWAPSGMAYYDGSLFFSGLRGEALYEAKIRNGNKLDLLTHFKQEFGRIRAVVLGPDGYLYLSTSNQDGRGRVREGDDKIIKINPKIFR</sequence>
<reference evidence="3 4" key="1">
    <citation type="journal article" date="2015" name="Nature">
        <title>rRNA introns, odd ribosomes, and small enigmatic genomes across a large radiation of phyla.</title>
        <authorList>
            <person name="Brown C.T."/>
            <person name="Hug L.A."/>
            <person name="Thomas B.C."/>
            <person name="Sharon I."/>
            <person name="Castelle C.J."/>
            <person name="Singh A."/>
            <person name="Wilkins M.J."/>
            <person name="Williams K.H."/>
            <person name="Banfield J.F."/>
        </authorList>
    </citation>
    <scope>NUCLEOTIDE SEQUENCE [LARGE SCALE GENOMIC DNA]</scope>
</reference>